<protein>
    <submittedName>
        <fullName evidence="2">Uncharacterized protein</fullName>
    </submittedName>
</protein>
<keyword evidence="3" id="KW-1185">Reference proteome</keyword>
<proteinExistence type="predicted"/>
<evidence type="ECO:0000256" key="1">
    <source>
        <dbReference type="SAM" id="Coils"/>
    </source>
</evidence>
<sequence length="428" mass="51099">MAQKYQFPKLEENDIVADQTSPKCNVKLCSNNDVPPSSVIRACLGPSLAQVFFDYTHHDTIKLLDVLTPLKTSKACFSIPSERQLSECRFIPPTDHQIVKAFVHQNILGEALLERVKKDIEESLRDKIERQSREKFHLYQAKKRREAELHAEQLHEKYENYIETVQHELQKQLELVHDLILETLNIQLYKLQLSNYRKLYITNKQKEGKNDLNSQVEWSQAAAECAKNIQKAVVQERINVTNEMMRKMRAEMTHVVQSLYKDFEELFCAKRDNIIADFNQIMRGKHVKLKKEMQEFKEKVNRDLYIQRRQFEMQNTADLIYALCLERLRNNREKHIMHKYFQQQINEFYELIVRLKDVIIAMRKEIIDCHIEKKLLNEEFCEVAKHFQKFIDFVFRAMPRQADYLLPLELQRVIRPDKDKEEMQKIVE</sequence>
<dbReference type="AlphaFoldDB" id="A0A833RB82"/>
<comment type="caution">
    <text evidence="2">The sequence shown here is derived from an EMBL/GenBank/DDBJ whole genome shotgun (WGS) entry which is preliminary data.</text>
</comment>
<accession>A0A833RB82</accession>
<gene>
    <name evidence="2" type="ORF">E2986_05163</name>
</gene>
<keyword evidence="1" id="KW-0175">Coiled coil</keyword>
<name>A0A833RB82_9HYME</name>
<evidence type="ECO:0000313" key="2">
    <source>
        <dbReference type="EMBL" id="KAF3425614.1"/>
    </source>
</evidence>
<reference evidence="2" key="1">
    <citation type="submission" date="2019-11" db="EMBL/GenBank/DDBJ databases">
        <title>The nuclear and mitochondrial genomes of Frieseomelitta varia - a highly eusocial stingless bee (Meliponini) with a permanently sterile worker caste.</title>
        <authorList>
            <person name="Freitas F.C.P."/>
            <person name="Lourenco A.P."/>
            <person name="Nunes F.M.F."/>
            <person name="Paschoal A.R."/>
            <person name="Abreu F.C.P."/>
            <person name="Barbin F.O."/>
            <person name="Bataglia L."/>
            <person name="Cardoso-Junior C.A.M."/>
            <person name="Cervoni M.S."/>
            <person name="Silva S.R."/>
            <person name="Dalarmi F."/>
            <person name="Del Lama M.A."/>
            <person name="Depintor T.S."/>
            <person name="Ferreira K.M."/>
            <person name="Goria P.S."/>
            <person name="Jaskot M.C."/>
            <person name="Lago D.C."/>
            <person name="Luna-Lucena D."/>
            <person name="Moda L.M."/>
            <person name="Nascimento L."/>
            <person name="Pedrino M."/>
            <person name="Rabico F.O."/>
            <person name="Sanches F.C."/>
            <person name="Santos D.E."/>
            <person name="Santos C.G."/>
            <person name="Vieira J."/>
            <person name="Lopes T.F."/>
            <person name="Barchuk A.R."/>
            <person name="Hartfelder K."/>
            <person name="Simoes Z.L.P."/>
            <person name="Bitondi M.M.G."/>
            <person name="Pinheiro D.G."/>
        </authorList>
    </citation>
    <scope>NUCLEOTIDE SEQUENCE</scope>
    <source>
        <strain evidence="2">USP_RPSP 00005682</strain>
        <tissue evidence="2">Whole individual</tissue>
    </source>
</reference>
<organism evidence="2 3">
    <name type="scientific">Frieseomelitta varia</name>
    <dbReference type="NCBI Taxonomy" id="561572"/>
    <lineage>
        <taxon>Eukaryota</taxon>
        <taxon>Metazoa</taxon>
        <taxon>Ecdysozoa</taxon>
        <taxon>Arthropoda</taxon>
        <taxon>Hexapoda</taxon>
        <taxon>Insecta</taxon>
        <taxon>Pterygota</taxon>
        <taxon>Neoptera</taxon>
        <taxon>Endopterygota</taxon>
        <taxon>Hymenoptera</taxon>
        <taxon>Apocrita</taxon>
        <taxon>Aculeata</taxon>
        <taxon>Apoidea</taxon>
        <taxon>Anthophila</taxon>
        <taxon>Apidae</taxon>
        <taxon>Frieseomelitta</taxon>
    </lineage>
</organism>
<evidence type="ECO:0000313" key="3">
    <source>
        <dbReference type="Proteomes" id="UP000655588"/>
    </source>
</evidence>
<feature type="coiled-coil region" evidence="1">
    <location>
        <begin position="144"/>
        <end position="171"/>
    </location>
</feature>
<dbReference type="Proteomes" id="UP000655588">
    <property type="component" value="Unassembled WGS sequence"/>
</dbReference>
<dbReference type="EMBL" id="WNWW01000371">
    <property type="protein sequence ID" value="KAF3425614.1"/>
    <property type="molecule type" value="Genomic_DNA"/>
</dbReference>